<evidence type="ECO:0000256" key="4">
    <source>
        <dbReference type="ARBA" id="ARBA00022695"/>
    </source>
</evidence>
<dbReference type="EMBL" id="ANOH01000458">
    <property type="protein sequence ID" value="EMI51991.1"/>
    <property type="molecule type" value="Genomic_DNA"/>
</dbReference>
<name>M5U2B0_9BACT</name>
<evidence type="ECO:0000256" key="7">
    <source>
        <dbReference type="ARBA" id="ARBA00022842"/>
    </source>
</evidence>
<sequence length="419" mass="46430">MEFPEKALDSPAGHEALRIIDRLREAGFVSVLAGGCVRDALLRRPPKDFDVATDATPDSVQQVFGRRQTIAFGASFGVIGVLPPKSKEKTAATVTPTEVATFRADGNYSDGRRPDHVTYGTAEADAARRDFTINGLFYDPSRREILDYVGGIPDLELMHLRTIGNAHRRFDEDKLRMLRAVRFVTTLGLTVEESTLSAIEAHADSISLVSGERIGAEMRRVVCHHNAVVGYKMLVDTGLQKHVWPSLENSDWPLLETHLRRAEQCSFEVGMSTTLSSLHSSIRAAINDLKKIANRWRLSTAEQRSIETAIRLAPEIVGCADAAWSHLQPILIDRDIDTVIATAAALAEDRSGVDRAIRELQREPSSLNPEPLLTGNDLIQSGITPGPKFRSWLSEIRRMQLDDEIDCTDDAMAWVQRQS</sequence>
<evidence type="ECO:0000256" key="6">
    <source>
        <dbReference type="ARBA" id="ARBA00022741"/>
    </source>
</evidence>
<dbReference type="Pfam" id="PF01743">
    <property type="entry name" value="PolyA_pol"/>
    <property type="match status" value="1"/>
</dbReference>
<dbReference type="GO" id="GO:0008033">
    <property type="term" value="P:tRNA processing"/>
    <property type="evidence" value="ECO:0007669"/>
    <property type="project" value="UniProtKB-KW"/>
</dbReference>
<dbReference type="Gene3D" id="1.10.3090.10">
    <property type="entry name" value="cca-adding enzyme, domain 2"/>
    <property type="match status" value="1"/>
</dbReference>
<dbReference type="InterPro" id="IPR050264">
    <property type="entry name" value="Bact_CCA-adding_enz_type3_sf"/>
</dbReference>
<comment type="cofactor">
    <cofactor evidence="1">
        <name>Mg(2+)</name>
        <dbReference type="ChEBI" id="CHEBI:18420"/>
    </cofactor>
</comment>
<dbReference type="SUPFAM" id="SSF81891">
    <property type="entry name" value="Poly A polymerase C-terminal region-like"/>
    <property type="match status" value="1"/>
</dbReference>
<dbReference type="SUPFAM" id="SSF81301">
    <property type="entry name" value="Nucleotidyltransferase"/>
    <property type="match status" value="1"/>
</dbReference>
<keyword evidence="2 8" id="KW-0808">Transferase</keyword>
<dbReference type="OrthoDB" id="9805698at2"/>
<dbReference type="PANTHER" id="PTHR46173:SF1">
    <property type="entry name" value="CCA TRNA NUCLEOTIDYLTRANSFERASE 1, MITOCHONDRIAL"/>
    <property type="match status" value="1"/>
</dbReference>
<keyword evidence="3" id="KW-0819">tRNA processing</keyword>
<keyword evidence="6" id="KW-0547">Nucleotide-binding</keyword>
<gene>
    <name evidence="11" type="ORF">RSSM_06556</name>
</gene>
<evidence type="ECO:0000259" key="9">
    <source>
        <dbReference type="Pfam" id="PF01743"/>
    </source>
</evidence>
<comment type="caution">
    <text evidence="11">The sequence shown here is derived from an EMBL/GenBank/DDBJ whole genome shotgun (WGS) entry which is preliminary data.</text>
</comment>
<comment type="similarity">
    <text evidence="8">Belongs to the tRNA nucleotidyltransferase/poly(A) polymerase family.</text>
</comment>
<dbReference type="Proteomes" id="UP000011885">
    <property type="component" value="Unassembled WGS sequence"/>
</dbReference>
<dbReference type="InterPro" id="IPR043519">
    <property type="entry name" value="NT_sf"/>
</dbReference>
<keyword evidence="5" id="KW-0479">Metal-binding</keyword>
<dbReference type="RefSeq" id="WP_008688719.1">
    <property type="nucleotide sequence ID" value="NZ_ANOH01000458.1"/>
</dbReference>
<organism evidence="11 12">
    <name type="scientific">Rhodopirellula sallentina SM41</name>
    <dbReference type="NCBI Taxonomy" id="1263870"/>
    <lineage>
        <taxon>Bacteria</taxon>
        <taxon>Pseudomonadati</taxon>
        <taxon>Planctomycetota</taxon>
        <taxon>Planctomycetia</taxon>
        <taxon>Pirellulales</taxon>
        <taxon>Pirellulaceae</taxon>
        <taxon>Rhodopirellula</taxon>
    </lineage>
</organism>
<reference evidence="11 12" key="1">
    <citation type="journal article" date="2013" name="Mar. Genomics">
        <title>Expression of sulfatases in Rhodopirellula baltica and the diversity of sulfatases in the genus Rhodopirellula.</title>
        <authorList>
            <person name="Wegner C.E."/>
            <person name="Richter-Heitmann T."/>
            <person name="Klindworth A."/>
            <person name="Klockow C."/>
            <person name="Richter M."/>
            <person name="Achstetter T."/>
            <person name="Glockner F.O."/>
            <person name="Harder J."/>
        </authorList>
    </citation>
    <scope>NUCLEOTIDE SEQUENCE [LARGE SCALE GENOMIC DNA]</scope>
    <source>
        <strain evidence="11 12">SM41</strain>
    </source>
</reference>
<keyword evidence="8" id="KW-0694">RNA-binding</keyword>
<dbReference type="PATRIC" id="fig|1263870.3.peg.6948"/>
<dbReference type="CDD" id="cd05398">
    <property type="entry name" value="NT_ClassII-CCAase"/>
    <property type="match status" value="1"/>
</dbReference>
<evidence type="ECO:0000256" key="1">
    <source>
        <dbReference type="ARBA" id="ARBA00001946"/>
    </source>
</evidence>
<feature type="domain" description="tRNA nucleotidyltransferase/poly(A) polymerase RNA and SrmB- binding" evidence="10">
    <location>
        <begin position="188"/>
        <end position="248"/>
    </location>
</feature>
<dbReference type="GO" id="GO:0016779">
    <property type="term" value="F:nucleotidyltransferase activity"/>
    <property type="evidence" value="ECO:0007669"/>
    <property type="project" value="UniProtKB-KW"/>
</dbReference>
<dbReference type="InterPro" id="IPR002646">
    <property type="entry name" value="PolA_pol_head_dom"/>
</dbReference>
<evidence type="ECO:0000259" key="10">
    <source>
        <dbReference type="Pfam" id="PF12627"/>
    </source>
</evidence>
<protein>
    <submittedName>
        <fullName evidence="11">tRNA adenylyltransferase</fullName>
    </submittedName>
</protein>
<dbReference type="InterPro" id="IPR032828">
    <property type="entry name" value="PolyA_RNA-bd"/>
</dbReference>
<dbReference type="GO" id="GO:0046872">
    <property type="term" value="F:metal ion binding"/>
    <property type="evidence" value="ECO:0007669"/>
    <property type="project" value="UniProtKB-KW"/>
</dbReference>
<evidence type="ECO:0000256" key="8">
    <source>
        <dbReference type="RuleBase" id="RU003953"/>
    </source>
</evidence>
<keyword evidence="12" id="KW-1185">Reference proteome</keyword>
<proteinExistence type="inferred from homology"/>
<evidence type="ECO:0000256" key="3">
    <source>
        <dbReference type="ARBA" id="ARBA00022694"/>
    </source>
</evidence>
<dbReference type="Gene3D" id="3.30.460.10">
    <property type="entry name" value="Beta Polymerase, domain 2"/>
    <property type="match status" value="1"/>
</dbReference>
<dbReference type="Pfam" id="PF12627">
    <property type="entry name" value="PolyA_pol_RNAbd"/>
    <property type="match status" value="1"/>
</dbReference>
<keyword evidence="4 11" id="KW-0548">Nucleotidyltransferase</keyword>
<accession>M5U2B0</accession>
<evidence type="ECO:0000313" key="11">
    <source>
        <dbReference type="EMBL" id="EMI51991.1"/>
    </source>
</evidence>
<evidence type="ECO:0000313" key="12">
    <source>
        <dbReference type="Proteomes" id="UP000011885"/>
    </source>
</evidence>
<dbReference type="GO" id="GO:0000049">
    <property type="term" value="F:tRNA binding"/>
    <property type="evidence" value="ECO:0007669"/>
    <property type="project" value="TreeGrafter"/>
</dbReference>
<dbReference type="GO" id="GO:0000166">
    <property type="term" value="F:nucleotide binding"/>
    <property type="evidence" value="ECO:0007669"/>
    <property type="project" value="UniProtKB-KW"/>
</dbReference>
<dbReference type="PANTHER" id="PTHR46173">
    <property type="entry name" value="CCA TRNA NUCLEOTIDYLTRANSFERASE 1, MITOCHONDRIAL"/>
    <property type="match status" value="1"/>
</dbReference>
<feature type="domain" description="Poly A polymerase head" evidence="9">
    <location>
        <begin position="32"/>
        <end position="158"/>
    </location>
</feature>
<evidence type="ECO:0000256" key="2">
    <source>
        <dbReference type="ARBA" id="ARBA00022679"/>
    </source>
</evidence>
<dbReference type="AlphaFoldDB" id="M5U2B0"/>
<keyword evidence="7" id="KW-0460">Magnesium</keyword>
<evidence type="ECO:0000256" key="5">
    <source>
        <dbReference type="ARBA" id="ARBA00022723"/>
    </source>
</evidence>